<feature type="region of interest" description="Disordered" evidence="7">
    <location>
        <begin position="1"/>
        <end position="27"/>
    </location>
</feature>
<dbReference type="GO" id="GO:0016020">
    <property type="term" value="C:membrane"/>
    <property type="evidence" value="ECO:0007669"/>
    <property type="project" value="UniProtKB-SubCell"/>
</dbReference>
<accession>A0A078B519</accession>
<keyword evidence="4 8" id="KW-0812">Transmembrane</keyword>
<dbReference type="OrthoDB" id="754047at2759"/>
<feature type="transmembrane region" description="Helical" evidence="8">
    <location>
        <begin position="75"/>
        <end position="98"/>
    </location>
</feature>
<dbReference type="SUPFAM" id="SSF103473">
    <property type="entry name" value="MFS general substrate transporter"/>
    <property type="match status" value="1"/>
</dbReference>
<dbReference type="InParanoid" id="A0A078B519"/>
<protein>
    <submittedName>
        <fullName evidence="9">Uncharacterized protein</fullName>
    </submittedName>
</protein>
<gene>
    <name evidence="9" type="primary">Contig19195.g20352</name>
    <name evidence="9" type="ORF">STYLEM_17755</name>
</gene>
<evidence type="ECO:0000256" key="4">
    <source>
        <dbReference type="ARBA" id="ARBA00022692"/>
    </source>
</evidence>
<dbReference type="PANTHER" id="PTHR31585:SF0">
    <property type="entry name" value="FOLATE-BIOPTERIN TRANSPORTER 1, CHLOROPLASTIC"/>
    <property type="match status" value="1"/>
</dbReference>
<dbReference type="PANTHER" id="PTHR31585">
    <property type="entry name" value="FOLATE-BIOPTERIN TRANSPORTER 1, CHLOROPLASTIC"/>
    <property type="match status" value="1"/>
</dbReference>
<sequence>MSSEEHHNNDSCLKISQEQTQCDPVQNDINRTPQLYSQLSENQNNESQIDGNQQRVVNEAQDKGGEDKGKRRNQVVILIISLCLGFSSFPALCINQFFKDDLKLDPAELSLFNSIINFVWILKPIFGFISDSYPIFGSRRKSYLILFSALQAVFWIILGLWVTNLWQAILVKTMINICTNFQNLVGEAIMVEASRKKDEKDEANNDNSSERSSSQSSVAKYDNKNAATNVSIYLSLTAFSSLISSYLGGKLLEYISTRDFFMITSVISGFALCSGIILYEQPCTQINGQENQALIKVTFLQLARENIKKIWKYLKIPFIYKPLIFIFLVVLAPGVDDPFYYFQTNVLNFSPGDLAILNLMSSLANLCGIWMYRFFFRNVQFKKMIFFTTISFAAVQISKMLLIEQYTHYIGLSPLVYNYIIQFLYTIINELHLMPIMVLAVKMSPKQVEASFYQFIMAVINLGYLISYQLGGLLTWALGITAHNFQNLWILIVIATAFPVVTLLFMLLIPSKFDVNEEIEIYFKQVRRDKRQKKYVETNRDSFIKVKSNLRDDIEVDELLIDEITKS</sequence>
<proteinExistence type="inferred from homology"/>
<evidence type="ECO:0000256" key="2">
    <source>
        <dbReference type="ARBA" id="ARBA00007015"/>
    </source>
</evidence>
<evidence type="ECO:0000256" key="6">
    <source>
        <dbReference type="ARBA" id="ARBA00023136"/>
    </source>
</evidence>
<feature type="transmembrane region" description="Helical" evidence="8">
    <location>
        <begin position="415"/>
        <end position="440"/>
    </location>
</feature>
<feature type="compositionally biased region" description="Polar residues" evidence="7">
    <location>
        <begin position="10"/>
        <end position="27"/>
    </location>
</feature>
<reference evidence="9 10" key="1">
    <citation type="submission" date="2014-06" db="EMBL/GenBank/DDBJ databases">
        <authorList>
            <person name="Swart Estienne"/>
        </authorList>
    </citation>
    <scope>NUCLEOTIDE SEQUENCE [LARGE SCALE GENOMIC DNA]</scope>
    <source>
        <strain evidence="9 10">130c</strain>
    </source>
</reference>
<keyword evidence="6 8" id="KW-0472">Membrane</keyword>
<evidence type="ECO:0000256" key="5">
    <source>
        <dbReference type="ARBA" id="ARBA00022989"/>
    </source>
</evidence>
<dbReference type="CDD" id="cd17484">
    <property type="entry name" value="MFS_FBT"/>
    <property type="match status" value="1"/>
</dbReference>
<feature type="transmembrane region" description="Helical" evidence="8">
    <location>
        <begin position="488"/>
        <end position="509"/>
    </location>
</feature>
<dbReference type="Gene3D" id="1.20.1250.20">
    <property type="entry name" value="MFS general substrate transporter like domains"/>
    <property type="match status" value="1"/>
</dbReference>
<feature type="transmembrane region" description="Helical" evidence="8">
    <location>
        <begin position="355"/>
        <end position="372"/>
    </location>
</feature>
<keyword evidence="10" id="KW-1185">Reference proteome</keyword>
<dbReference type="OMA" id="SREYIFM"/>
<dbReference type="InterPro" id="IPR036259">
    <property type="entry name" value="MFS_trans_sf"/>
</dbReference>
<evidence type="ECO:0000256" key="1">
    <source>
        <dbReference type="ARBA" id="ARBA00004141"/>
    </source>
</evidence>
<organism evidence="9 10">
    <name type="scientific">Stylonychia lemnae</name>
    <name type="common">Ciliate</name>
    <dbReference type="NCBI Taxonomy" id="5949"/>
    <lineage>
        <taxon>Eukaryota</taxon>
        <taxon>Sar</taxon>
        <taxon>Alveolata</taxon>
        <taxon>Ciliophora</taxon>
        <taxon>Intramacronucleata</taxon>
        <taxon>Spirotrichea</taxon>
        <taxon>Stichotrichia</taxon>
        <taxon>Sporadotrichida</taxon>
        <taxon>Oxytrichidae</taxon>
        <taxon>Stylonychinae</taxon>
        <taxon>Stylonychia</taxon>
    </lineage>
</organism>
<dbReference type="EMBL" id="CCKQ01016760">
    <property type="protein sequence ID" value="CDW88633.1"/>
    <property type="molecule type" value="Genomic_DNA"/>
</dbReference>
<feature type="transmembrane region" description="Helical" evidence="8">
    <location>
        <begin position="110"/>
        <end position="130"/>
    </location>
</feature>
<feature type="transmembrane region" description="Helical" evidence="8">
    <location>
        <begin position="260"/>
        <end position="279"/>
    </location>
</feature>
<feature type="transmembrane region" description="Helical" evidence="8">
    <location>
        <begin position="452"/>
        <end position="476"/>
    </location>
</feature>
<comment type="subcellular location">
    <subcellularLocation>
        <location evidence="1">Membrane</location>
        <topology evidence="1">Multi-pass membrane protein</topology>
    </subcellularLocation>
</comment>
<dbReference type="Proteomes" id="UP000039865">
    <property type="component" value="Unassembled WGS sequence"/>
</dbReference>
<keyword evidence="3" id="KW-0813">Transport</keyword>
<evidence type="ECO:0000313" key="10">
    <source>
        <dbReference type="Proteomes" id="UP000039865"/>
    </source>
</evidence>
<dbReference type="Pfam" id="PF03092">
    <property type="entry name" value="BT1"/>
    <property type="match status" value="2"/>
</dbReference>
<comment type="similarity">
    <text evidence="2">Belongs to the major facilitator superfamily. Folate-biopterin transporter (TC 2.A.71) family.</text>
</comment>
<evidence type="ECO:0000256" key="7">
    <source>
        <dbReference type="SAM" id="MobiDB-lite"/>
    </source>
</evidence>
<feature type="transmembrane region" description="Helical" evidence="8">
    <location>
        <begin position="142"/>
        <end position="163"/>
    </location>
</feature>
<name>A0A078B519_STYLE</name>
<keyword evidence="5 8" id="KW-1133">Transmembrane helix</keyword>
<evidence type="ECO:0000256" key="3">
    <source>
        <dbReference type="ARBA" id="ARBA00022448"/>
    </source>
</evidence>
<dbReference type="InterPro" id="IPR039309">
    <property type="entry name" value="BT1"/>
</dbReference>
<feature type="region of interest" description="Disordered" evidence="7">
    <location>
        <begin position="196"/>
        <end position="220"/>
    </location>
</feature>
<dbReference type="AlphaFoldDB" id="A0A078B519"/>
<evidence type="ECO:0000313" key="9">
    <source>
        <dbReference type="EMBL" id="CDW88633.1"/>
    </source>
</evidence>
<evidence type="ECO:0000256" key="8">
    <source>
        <dbReference type="SAM" id="Phobius"/>
    </source>
</evidence>
<feature type="transmembrane region" description="Helical" evidence="8">
    <location>
        <begin position="318"/>
        <end position="335"/>
    </location>
</feature>